<dbReference type="AlphaFoldDB" id="A0AAW1M516"/>
<sequence>MRSNFDKVLANEATILSQMETLMINQNQTSNQVQNLDNRVGNLENYLGPMFTNVCGYYPGEFRPETAVYRPPQDFNFQQPMHFPPFPEGEEYSFAYPYPYYPYPPPRPPQE</sequence>
<protein>
    <recommendedName>
        <fullName evidence="3">Spore coat protein</fullName>
    </recommendedName>
</protein>
<reference evidence="1" key="1">
    <citation type="submission" date="2024-03" db="EMBL/GenBank/DDBJ databases">
        <title>WGS assembly of Saponaria officinalis var. Norfolk2.</title>
        <authorList>
            <person name="Jenkins J."/>
            <person name="Shu S."/>
            <person name="Grimwood J."/>
            <person name="Barry K."/>
            <person name="Goodstein D."/>
            <person name="Schmutz J."/>
            <person name="Leebens-Mack J."/>
            <person name="Osbourn A."/>
        </authorList>
    </citation>
    <scope>NUCLEOTIDE SEQUENCE [LARGE SCALE GENOMIC DNA]</scope>
    <source>
        <strain evidence="1">JIC</strain>
    </source>
</reference>
<organism evidence="1 2">
    <name type="scientific">Saponaria officinalis</name>
    <name type="common">Common soapwort</name>
    <name type="synonym">Lychnis saponaria</name>
    <dbReference type="NCBI Taxonomy" id="3572"/>
    <lineage>
        <taxon>Eukaryota</taxon>
        <taxon>Viridiplantae</taxon>
        <taxon>Streptophyta</taxon>
        <taxon>Embryophyta</taxon>
        <taxon>Tracheophyta</taxon>
        <taxon>Spermatophyta</taxon>
        <taxon>Magnoliopsida</taxon>
        <taxon>eudicotyledons</taxon>
        <taxon>Gunneridae</taxon>
        <taxon>Pentapetalae</taxon>
        <taxon>Caryophyllales</taxon>
        <taxon>Caryophyllaceae</taxon>
        <taxon>Caryophylleae</taxon>
        <taxon>Saponaria</taxon>
    </lineage>
</organism>
<dbReference type="EMBL" id="JBDFQZ010000003">
    <property type="protein sequence ID" value="KAK9741094.1"/>
    <property type="molecule type" value="Genomic_DNA"/>
</dbReference>
<evidence type="ECO:0000313" key="2">
    <source>
        <dbReference type="Proteomes" id="UP001443914"/>
    </source>
</evidence>
<gene>
    <name evidence="1" type="ORF">RND81_03G081000</name>
</gene>
<comment type="caution">
    <text evidence="1">The sequence shown here is derived from an EMBL/GenBank/DDBJ whole genome shotgun (WGS) entry which is preliminary data.</text>
</comment>
<evidence type="ECO:0000313" key="1">
    <source>
        <dbReference type="EMBL" id="KAK9741094.1"/>
    </source>
</evidence>
<evidence type="ECO:0008006" key="3">
    <source>
        <dbReference type="Google" id="ProtNLM"/>
    </source>
</evidence>
<name>A0AAW1M516_SAPOF</name>
<proteinExistence type="predicted"/>
<dbReference type="Proteomes" id="UP001443914">
    <property type="component" value="Unassembled WGS sequence"/>
</dbReference>
<accession>A0AAW1M516</accession>
<keyword evidence="2" id="KW-1185">Reference proteome</keyword>